<feature type="region of interest" description="Disordered" evidence="4">
    <location>
        <begin position="86"/>
        <end position="105"/>
    </location>
</feature>
<dbReference type="HOGENOM" id="CLU_018737_2_0_1"/>
<dbReference type="InterPro" id="IPR004166">
    <property type="entry name" value="a-kinase_dom"/>
</dbReference>
<protein>
    <recommendedName>
        <fullName evidence="5">Alpha-type protein kinase domain-containing protein</fullName>
    </recommendedName>
</protein>
<evidence type="ECO:0000256" key="1">
    <source>
        <dbReference type="ARBA" id="ARBA00022527"/>
    </source>
</evidence>
<sequence length="767" mass="83831">MSAWPAIVLTRQGPSAPQGAPDPREIHRAVNAAQRASTINPPRVAAMPPPAAPTAPAAQPNPPTPGMGPPPRGPIVHVPSAWRTPSDVSAPENSHRGVPGDGAHRSVGIRPGSLIAPSVAVGYSAHHTQYAAERERWLRMAYKPPPAETISLDIAAMYEGGNKRGRLHGTRFGSICEGMRDIDAQIKAPELVTIALSTITPRIQAYCRDFPWRVDEFVVRDPSWVNLANHPDMIRPYFYQDCFQTSSRKNVKNKVFKSKHFSLYVVVPEAQWHDYENFLEKADDTGASSTSRANPFSAASQSPSGSLATFSQHLTDTSDPPLAMPLSTFSQRLTNPSDPPSTMPLSTFARPLDIVRTRARGSTTQAPTIDLTTSSVERPRLAAIGTSTRPVTPEPRSPTEIVSTKRGHEYTSSIASITTRSPPSKRVSTVPELCSPDRAHLKEALKNGGSAGIDITKVLKVMVEQIDFHPIPTCPLYDILHNPEKIAFNINSTPLLPGQLRIDTSKEGIVGVGSFKTAQLAELTLSSPPHSGLGSKSPHSVIIKRPYIMRRKENIERDENAEEEIQGPPYLRYTLAENLQKLHREANVLYWAKALLTLTYDFVDRAISKSTQPPPFNIPHLRFVDAGLALGYSATNKGIRGPRAGMVNSVYLVEEEIPASKAEFIKFIHNGNCSPILPPGVPGHNIALFLAFTQHVQYFKTGGLAYISDYQGSMALLTDPQILTHPDVGQGKDLFSEGNIEIGVKKFEQEHSSKDSVRDSEGRVEDN</sequence>
<dbReference type="GO" id="GO:0005524">
    <property type="term" value="F:ATP binding"/>
    <property type="evidence" value="ECO:0007669"/>
    <property type="project" value="InterPro"/>
</dbReference>
<feature type="region of interest" description="Disordered" evidence="4">
    <location>
        <begin position="35"/>
        <end position="70"/>
    </location>
</feature>
<accession>A0A0C9SMH1</accession>
<dbReference type="Pfam" id="PF02816">
    <property type="entry name" value="Alpha_kinase"/>
    <property type="match status" value="1"/>
</dbReference>
<keyword evidence="3" id="KW-0418">Kinase</keyword>
<name>A0A0C9SMH1_PAXIN</name>
<feature type="compositionally biased region" description="Pro residues" evidence="4">
    <location>
        <begin position="47"/>
        <end position="70"/>
    </location>
</feature>
<dbReference type="OrthoDB" id="301415at2759"/>
<keyword evidence="7" id="KW-1185">Reference proteome</keyword>
<proteinExistence type="predicted"/>
<feature type="compositionally biased region" description="Polar residues" evidence="4">
    <location>
        <begin position="327"/>
        <end position="336"/>
    </location>
</feature>
<feature type="region of interest" description="Disordered" evidence="4">
    <location>
        <begin position="1"/>
        <end position="23"/>
    </location>
</feature>
<dbReference type="Proteomes" id="UP000053647">
    <property type="component" value="Unassembled WGS sequence"/>
</dbReference>
<dbReference type="Gene3D" id="3.20.200.10">
    <property type="entry name" value="MHCK/EF2 kinase"/>
    <property type="match status" value="1"/>
</dbReference>
<evidence type="ECO:0000256" key="3">
    <source>
        <dbReference type="ARBA" id="ARBA00022777"/>
    </source>
</evidence>
<feature type="region of interest" description="Disordered" evidence="4">
    <location>
        <begin position="387"/>
        <end position="407"/>
    </location>
</feature>
<dbReference type="EMBL" id="KN820477">
    <property type="protein sequence ID" value="KIJ06164.1"/>
    <property type="molecule type" value="Genomic_DNA"/>
</dbReference>
<feature type="domain" description="Alpha-type protein kinase" evidence="5">
    <location>
        <begin position="637"/>
        <end position="753"/>
    </location>
</feature>
<feature type="region of interest" description="Disordered" evidence="4">
    <location>
        <begin position="286"/>
        <end position="350"/>
    </location>
</feature>
<evidence type="ECO:0000256" key="2">
    <source>
        <dbReference type="ARBA" id="ARBA00022679"/>
    </source>
</evidence>
<feature type="compositionally biased region" description="Polar residues" evidence="4">
    <location>
        <begin position="286"/>
        <end position="318"/>
    </location>
</feature>
<keyword evidence="2" id="KW-0808">Transferase</keyword>
<dbReference type="GO" id="GO:0004674">
    <property type="term" value="F:protein serine/threonine kinase activity"/>
    <property type="evidence" value="ECO:0007669"/>
    <property type="project" value="UniProtKB-KW"/>
</dbReference>
<dbReference type="AlphaFoldDB" id="A0A0C9SMH1"/>
<gene>
    <name evidence="6" type="ORF">PAXINDRAFT_20632</name>
</gene>
<evidence type="ECO:0000313" key="7">
    <source>
        <dbReference type="Proteomes" id="UP000053647"/>
    </source>
</evidence>
<evidence type="ECO:0000313" key="6">
    <source>
        <dbReference type="EMBL" id="KIJ06164.1"/>
    </source>
</evidence>
<reference evidence="6 7" key="1">
    <citation type="submission" date="2014-06" db="EMBL/GenBank/DDBJ databases">
        <authorList>
            <consortium name="DOE Joint Genome Institute"/>
            <person name="Kuo A."/>
            <person name="Kohler A."/>
            <person name="Nagy L.G."/>
            <person name="Floudas D."/>
            <person name="Copeland A."/>
            <person name="Barry K.W."/>
            <person name="Cichocki N."/>
            <person name="Veneault-Fourrey C."/>
            <person name="LaButti K."/>
            <person name="Lindquist E.A."/>
            <person name="Lipzen A."/>
            <person name="Lundell T."/>
            <person name="Morin E."/>
            <person name="Murat C."/>
            <person name="Sun H."/>
            <person name="Tunlid A."/>
            <person name="Henrissat B."/>
            <person name="Grigoriev I.V."/>
            <person name="Hibbett D.S."/>
            <person name="Martin F."/>
            <person name="Nordberg H.P."/>
            <person name="Cantor M.N."/>
            <person name="Hua S.X."/>
        </authorList>
    </citation>
    <scope>NUCLEOTIDE SEQUENCE [LARGE SCALE GENOMIC DNA]</scope>
    <source>
        <strain evidence="6 7">ATCC 200175</strain>
    </source>
</reference>
<evidence type="ECO:0000256" key="4">
    <source>
        <dbReference type="SAM" id="MobiDB-lite"/>
    </source>
</evidence>
<evidence type="ECO:0000259" key="5">
    <source>
        <dbReference type="Pfam" id="PF02816"/>
    </source>
</evidence>
<organism evidence="6 7">
    <name type="scientific">Paxillus involutus ATCC 200175</name>
    <dbReference type="NCBI Taxonomy" id="664439"/>
    <lineage>
        <taxon>Eukaryota</taxon>
        <taxon>Fungi</taxon>
        <taxon>Dikarya</taxon>
        <taxon>Basidiomycota</taxon>
        <taxon>Agaricomycotina</taxon>
        <taxon>Agaricomycetes</taxon>
        <taxon>Agaricomycetidae</taxon>
        <taxon>Boletales</taxon>
        <taxon>Paxilineae</taxon>
        <taxon>Paxillaceae</taxon>
        <taxon>Paxillus</taxon>
    </lineage>
</organism>
<reference evidence="7" key="2">
    <citation type="submission" date="2015-01" db="EMBL/GenBank/DDBJ databases">
        <title>Evolutionary Origins and Diversification of the Mycorrhizal Mutualists.</title>
        <authorList>
            <consortium name="DOE Joint Genome Institute"/>
            <consortium name="Mycorrhizal Genomics Consortium"/>
            <person name="Kohler A."/>
            <person name="Kuo A."/>
            <person name="Nagy L.G."/>
            <person name="Floudas D."/>
            <person name="Copeland A."/>
            <person name="Barry K.W."/>
            <person name="Cichocki N."/>
            <person name="Veneault-Fourrey C."/>
            <person name="LaButti K."/>
            <person name="Lindquist E.A."/>
            <person name="Lipzen A."/>
            <person name="Lundell T."/>
            <person name="Morin E."/>
            <person name="Murat C."/>
            <person name="Riley R."/>
            <person name="Ohm R."/>
            <person name="Sun H."/>
            <person name="Tunlid A."/>
            <person name="Henrissat B."/>
            <person name="Grigoriev I.V."/>
            <person name="Hibbett D.S."/>
            <person name="Martin F."/>
        </authorList>
    </citation>
    <scope>NUCLEOTIDE SEQUENCE [LARGE SCALE GENOMIC DNA]</scope>
    <source>
        <strain evidence="7">ATCC 200175</strain>
    </source>
</reference>
<keyword evidence="1" id="KW-0723">Serine/threonine-protein kinase</keyword>